<dbReference type="RefSeq" id="WP_258568089.1">
    <property type="nucleotide sequence ID" value="NZ_CP092900.1"/>
</dbReference>
<evidence type="ECO:0000256" key="2">
    <source>
        <dbReference type="ARBA" id="ARBA00022679"/>
    </source>
</evidence>
<feature type="domain" description="DNA-directed RNA polymerase beta subunit external 1" evidence="14">
    <location>
        <begin position="600"/>
        <end position="664"/>
    </location>
</feature>
<comment type="similarity">
    <text evidence="6 7">Belongs to the RNA polymerase beta chain family.</text>
</comment>
<evidence type="ECO:0000259" key="11">
    <source>
        <dbReference type="Pfam" id="PF04561"/>
    </source>
</evidence>
<dbReference type="GO" id="GO:0003899">
    <property type="term" value="F:DNA-directed RNA polymerase activity"/>
    <property type="evidence" value="ECO:0007669"/>
    <property type="project" value="UniProtKB-EC"/>
</dbReference>
<evidence type="ECO:0000256" key="7">
    <source>
        <dbReference type="RuleBase" id="RU000434"/>
    </source>
</evidence>
<dbReference type="Pfam" id="PF04560">
    <property type="entry name" value="RNA_pol_Rpb2_7"/>
    <property type="match status" value="1"/>
</dbReference>
<dbReference type="Gene3D" id="3.90.1100.10">
    <property type="match status" value="2"/>
</dbReference>
<evidence type="ECO:0000256" key="6">
    <source>
        <dbReference type="HAMAP-Rule" id="MF_01321"/>
    </source>
</evidence>
<dbReference type="InterPro" id="IPR019462">
    <property type="entry name" value="DNA-dir_RNA_pol_bsu_external_1"/>
</dbReference>
<dbReference type="NCBIfam" id="NF001616">
    <property type="entry name" value="PRK00405.1"/>
    <property type="match status" value="1"/>
</dbReference>
<dbReference type="NCBIfam" id="TIGR02013">
    <property type="entry name" value="rpoB"/>
    <property type="match status" value="1"/>
</dbReference>
<dbReference type="InterPro" id="IPR014724">
    <property type="entry name" value="RNA_pol_RPB2_OB-fold"/>
</dbReference>
<feature type="domain" description="RNA polymerase Rpb2" evidence="13">
    <location>
        <begin position="521"/>
        <end position="588"/>
    </location>
</feature>
<protein>
    <recommendedName>
        <fullName evidence="6 8">DNA-directed RNA polymerase subunit beta</fullName>
        <shortName evidence="6">RNAP subunit beta</shortName>
        <ecNumber evidence="6 8">2.7.7.6</ecNumber>
    </recommendedName>
    <alternativeName>
        <fullName evidence="6">RNA polymerase subunit beta</fullName>
    </alternativeName>
    <alternativeName>
        <fullName evidence="6">Transcriptase subunit beta</fullName>
    </alternativeName>
</protein>
<dbReference type="InterPro" id="IPR007121">
    <property type="entry name" value="RNA_pol_bsu_CS"/>
</dbReference>
<dbReference type="InterPro" id="IPR042107">
    <property type="entry name" value="DNA-dir_RNA_pol_bsu_ext_1_sf"/>
</dbReference>
<dbReference type="Gene3D" id="2.40.50.100">
    <property type="match status" value="1"/>
</dbReference>
<dbReference type="CDD" id="cd00653">
    <property type="entry name" value="RNA_pol_B_RPB2"/>
    <property type="match status" value="1"/>
</dbReference>
<dbReference type="Gene3D" id="2.40.270.10">
    <property type="entry name" value="DNA-directed RNA polymerase, subunit 2, domain 6"/>
    <property type="match status" value="1"/>
</dbReference>
<dbReference type="InterPro" id="IPR007120">
    <property type="entry name" value="DNA-dir_RNAP_su2_dom"/>
</dbReference>
<evidence type="ECO:0000313" key="16">
    <source>
        <dbReference type="Proteomes" id="UP001055955"/>
    </source>
</evidence>
<dbReference type="GO" id="GO:0000428">
    <property type="term" value="C:DNA-directed RNA polymerase complex"/>
    <property type="evidence" value="ECO:0007669"/>
    <property type="project" value="UniProtKB-KW"/>
</dbReference>
<gene>
    <name evidence="6 15" type="primary">rpoB</name>
    <name evidence="15" type="ORF">MMH89_03580</name>
</gene>
<dbReference type="Gene3D" id="3.90.1110.10">
    <property type="entry name" value="RNA polymerase Rpb2, domain 2"/>
    <property type="match status" value="1"/>
</dbReference>
<dbReference type="InterPro" id="IPR007641">
    <property type="entry name" value="RNA_pol_Rpb2_7"/>
</dbReference>
<dbReference type="InterPro" id="IPR015712">
    <property type="entry name" value="DNA-dir_RNA_pol_su2"/>
</dbReference>
<keyword evidence="2 6" id="KW-0808">Transferase</keyword>
<feature type="domain" description="RNA polymerase Rpb2" evidence="11">
    <location>
        <begin position="362"/>
        <end position="462"/>
    </location>
</feature>
<dbReference type="EC" id="2.7.7.6" evidence="6 8"/>
<dbReference type="HAMAP" id="MF_01321">
    <property type="entry name" value="RNApol_bact_RpoB"/>
    <property type="match status" value="1"/>
</dbReference>
<dbReference type="InterPro" id="IPR007645">
    <property type="entry name" value="RNA_pol_Rpb2_3"/>
</dbReference>
<keyword evidence="1 6" id="KW-0240">DNA-directed RNA polymerase</keyword>
<evidence type="ECO:0000256" key="4">
    <source>
        <dbReference type="ARBA" id="ARBA00023163"/>
    </source>
</evidence>
<dbReference type="Pfam" id="PF10385">
    <property type="entry name" value="RNA_pol_Rpb2_45"/>
    <property type="match status" value="1"/>
</dbReference>
<evidence type="ECO:0000259" key="10">
    <source>
        <dbReference type="Pfam" id="PF04560"/>
    </source>
</evidence>
<dbReference type="Gene3D" id="2.40.50.150">
    <property type="match status" value="1"/>
</dbReference>
<dbReference type="PANTHER" id="PTHR20856">
    <property type="entry name" value="DNA-DIRECTED RNA POLYMERASE I SUBUNIT 2"/>
    <property type="match status" value="1"/>
</dbReference>
<feature type="domain" description="RNA polymerase Rpb2" evidence="10">
    <location>
        <begin position="1282"/>
        <end position="1355"/>
    </location>
</feature>
<dbReference type="Pfam" id="PF04563">
    <property type="entry name" value="RNA_pol_Rpb2_1"/>
    <property type="match status" value="1"/>
</dbReference>
<evidence type="ECO:0000259" key="12">
    <source>
        <dbReference type="Pfam" id="PF04563"/>
    </source>
</evidence>
<dbReference type="Pfam" id="PF00562">
    <property type="entry name" value="RNA_pol_Rpb2_6"/>
    <property type="match status" value="1"/>
</dbReference>
<dbReference type="Pfam" id="PF04561">
    <property type="entry name" value="RNA_pol_Rpb2_2"/>
    <property type="match status" value="2"/>
</dbReference>
<evidence type="ECO:0000256" key="1">
    <source>
        <dbReference type="ARBA" id="ARBA00022478"/>
    </source>
</evidence>
<feature type="domain" description="RNA polymerase beta subunit protrusion" evidence="12">
    <location>
        <begin position="29"/>
        <end position="489"/>
    </location>
</feature>
<dbReference type="EMBL" id="CP092900">
    <property type="protein sequence ID" value="UTC24305.1"/>
    <property type="molecule type" value="Genomic_DNA"/>
</dbReference>
<comment type="catalytic activity">
    <reaction evidence="5 6 8">
        <text>RNA(n) + a ribonucleoside 5'-triphosphate = RNA(n+1) + diphosphate</text>
        <dbReference type="Rhea" id="RHEA:21248"/>
        <dbReference type="Rhea" id="RHEA-COMP:14527"/>
        <dbReference type="Rhea" id="RHEA-COMP:17342"/>
        <dbReference type="ChEBI" id="CHEBI:33019"/>
        <dbReference type="ChEBI" id="CHEBI:61557"/>
        <dbReference type="ChEBI" id="CHEBI:140395"/>
        <dbReference type="EC" id="2.7.7.6"/>
    </reaction>
</comment>
<comment type="function">
    <text evidence="6 8">DNA-dependent RNA polymerase catalyzes the transcription of DNA into RNA using the four ribonucleoside triphosphates as substrates.</text>
</comment>
<reference evidence="15 16" key="1">
    <citation type="journal article" date="2022" name="Nat. Microbiol.">
        <title>The microbiome of a bacterivorous marine choanoflagellate contains a resource-demanding obligate bacterial associate.</title>
        <authorList>
            <person name="Needham D.M."/>
            <person name="Poirier C."/>
            <person name="Bachy C."/>
            <person name="George E.E."/>
            <person name="Wilken S."/>
            <person name="Yung C.C.M."/>
            <person name="Limardo A.J."/>
            <person name="Morando M."/>
            <person name="Sudek L."/>
            <person name="Malmstrom R.R."/>
            <person name="Keeling P.J."/>
            <person name="Santoro A.E."/>
            <person name="Worden A.Z."/>
        </authorList>
    </citation>
    <scope>NUCLEOTIDE SEQUENCE [LARGE SCALE GENOMIC DNA]</scope>
    <source>
        <strain evidence="15 16">Comchoano-1</strain>
    </source>
</reference>
<evidence type="ECO:0000256" key="5">
    <source>
        <dbReference type="ARBA" id="ARBA00048552"/>
    </source>
</evidence>
<dbReference type="InterPro" id="IPR007642">
    <property type="entry name" value="RNA_pol_Rpb2_2"/>
</dbReference>
<dbReference type="Pfam" id="PF04565">
    <property type="entry name" value="RNA_pol_Rpb2_3"/>
    <property type="match status" value="1"/>
</dbReference>
<keyword evidence="4 6" id="KW-0804">Transcription</keyword>
<dbReference type="InterPro" id="IPR037034">
    <property type="entry name" value="RNA_pol_Rpb2_2_sf"/>
</dbReference>
<organism evidence="15 16">
    <name type="scientific">Candidatus Comchoanobacter bicostacola</name>
    <dbReference type="NCBI Taxonomy" id="2919598"/>
    <lineage>
        <taxon>Bacteria</taxon>
        <taxon>Pseudomonadati</taxon>
        <taxon>Pseudomonadota</taxon>
        <taxon>Gammaproteobacteria</taxon>
        <taxon>Candidatus Comchoanobacterales</taxon>
        <taxon>Candidatus Comchoanobacteraceae</taxon>
        <taxon>Candidatus Comchoanobacter</taxon>
    </lineage>
</organism>
<evidence type="ECO:0000259" key="14">
    <source>
        <dbReference type="Pfam" id="PF10385"/>
    </source>
</evidence>
<dbReference type="InterPro" id="IPR010243">
    <property type="entry name" value="RNA_pol_bsu_bac"/>
</dbReference>
<dbReference type="SUPFAM" id="SSF64484">
    <property type="entry name" value="beta and beta-prime subunits of DNA dependent RNA-polymerase"/>
    <property type="match status" value="1"/>
</dbReference>
<keyword evidence="16" id="KW-1185">Reference proteome</keyword>
<sequence>MNEIETIPAGQKRPRCNLGSSERQIRVPNLISLQLKSYNEDFLQLGVAPSKLEDKGLHREFKFAFPIGDAISLEYDSYSLGEPVFSEHECKVRGLTYSMPLRAKMRLVYYDTSGSEKQVREVKEQDVYVGDIPCMTEVGSYVINGTERVVVAQLYRSPGVSIEHDRGKTHSSGKFLYSARVIPYRGAWIDMEFDVKDTIFVRIDRRKKLPVTVLLKAMGYDQQAILDHFYERDHFQIKDGQIIAKIDPDRLKGKVATQDIFADDGTLICEKGTRIWVSHIRKMKKLKLESLLVERSYLLGLIAAHAIVDPETGEIIANVNESLTEEHLEQIMSAGLSEFSTIYINELDRGGYISDTLVIDSSVTQLDAWVEIYRTLRPGEPPTPDAAKNLFESLFYDSSRYDLSHIGRMKINDRFKFDKPESLGTLEPDDVLAVVKNLVDTRDGIAGHTIDDIDNLSNRRVRCVGEMVANQFRIAMSKVSRTTLDRMAQPESDGKLPQDFFNSKPIITGWRELFSTSQLSQYMERGNPLSLITHLRRISALGQGGLDRARATIDVRDVHASHYGRICPIETPEGQNIGLINSLAVYADLNRFGFMVTPFLKVVDGIVTKEVVYLAAHEEYDAYIAQAHVSRDSKGKITDESIECRYNGEYTSCVPSQLKYIEVATNQPVSVAASLIPFLEHDDANRALMGSNMQRQAVPLISADKPLVGTGMERLVAADSGVSMVAKRSGVVESVDSSRIVIRTDDKSGSDVGVDIYRLTKFFRSNQNTCINQRPIVRLGDKVTKGDILTDGAATDLGELALGQNMLVAFMSWNGYNFEDSIILSERVAQQDRFTSVHIEEFQCIARDTKLGSEEVTADIPNIGEIALSKLDESGIAYVGAKVEGGDILVGKVTPKGETQLTPEEKLLRAIFGEKASDVKDTSLRLPSSKSGTVVDVKVFTRDGVKKDDRALAIEQEQLELAKKDLLDELTLKSAIVYDALKSHFVNKVYSKGIKGVKAGTKMTEKWLSNLPNNDLSSIIVNDSKVDDVTAEYADQLKTLQSNFEDRYAKREAQVKMGDELAPGVIKIVKVFIATTRRIKAGDKMAGRHGNKGVISIVVPNEDMPYLDDGTPIDVILNPLGVPSRMNVGQILEMHLGWAAKGLGAQINALQNKGNVDELRAYIKKVYALGSIDRPKIDKYSDEQIVELASYLKDGVPLATPVFDGVKNDKIKDILSLAGLPESGQTQLYDGRSGEPFDQKSTVGYMYILKLNHLVDDKMHARSTGSYSLVTQQPLSGKAQFGGQRFGEMEVWALEAYGAAYTLQEMLTVKSDDVAGRTRMYKNIVDGNYKIQASVPESFNVLVKEIMALGIKVSMND</sequence>
<dbReference type="InterPro" id="IPR007644">
    <property type="entry name" value="RNA_pol_bsu_protrusion"/>
</dbReference>
<comment type="subunit">
    <text evidence="6 8">The RNAP catalytic core consists of 2 alpha, 1 beta, 1 beta' and 1 omega subunit. When a sigma factor is associated with the core the holoenzyme is formed, which can initiate transcription.</text>
</comment>
<dbReference type="InterPro" id="IPR037033">
    <property type="entry name" value="DNA-dir_RNAP_su2_hyb_sf"/>
</dbReference>
<feature type="domain" description="DNA-directed RNA polymerase subunit 2 hybrid-binding" evidence="9">
    <location>
        <begin position="725"/>
        <end position="1280"/>
    </location>
</feature>
<evidence type="ECO:0000259" key="9">
    <source>
        <dbReference type="Pfam" id="PF00562"/>
    </source>
</evidence>
<evidence type="ECO:0000313" key="15">
    <source>
        <dbReference type="EMBL" id="UTC24305.1"/>
    </source>
</evidence>
<feature type="domain" description="RNA polymerase Rpb2" evidence="11">
    <location>
        <begin position="157"/>
        <end position="231"/>
    </location>
</feature>
<proteinExistence type="inferred from homology"/>
<accession>A0ABY5DJA3</accession>
<dbReference type="Proteomes" id="UP001055955">
    <property type="component" value="Chromosome"/>
</dbReference>
<dbReference type="Gene3D" id="2.30.150.10">
    <property type="entry name" value="DNA-directed RNA polymerase, beta subunit, external 1 domain"/>
    <property type="match status" value="1"/>
</dbReference>
<keyword evidence="3 6" id="KW-0548">Nucleotidyltransferase</keyword>
<evidence type="ECO:0000259" key="13">
    <source>
        <dbReference type="Pfam" id="PF04565"/>
    </source>
</evidence>
<dbReference type="PROSITE" id="PS01166">
    <property type="entry name" value="RNA_POL_BETA"/>
    <property type="match status" value="1"/>
</dbReference>
<name>A0ABY5DJA3_9GAMM</name>
<dbReference type="Gene3D" id="3.90.1800.10">
    <property type="entry name" value="RNA polymerase alpha subunit dimerisation domain"/>
    <property type="match status" value="1"/>
</dbReference>
<evidence type="ECO:0000256" key="3">
    <source>
        <dbReference type="ARBA" id="ARBA00022695"/>
    </source>
</evidence>
<evidence type="ECO:0000256" key="8">
    <source>
        <dbReference type="RuleBase" id="RU363031"/>
    </source>
</evidence>